<evidence type="ECO:0000256" key="1">
    <source>
        <dbReference type="SAM" id="MobiDB-lite"/>
    </source>
</evidence>
<protein>
    <submittedName>
        <fullName evidence="2">Uncharacterized protein</fullName>
    </submittedName>
</protein>
<name>A0A7C8M547_9PLEO</name>
<dbReference type="AlphaFoldDB" id="A0A7C8M547"/>
<keyword evidence="3" id="KW-1185">Reference proteome</keyword>
<dbReference type="Proteomes" id="UP000481861">
    <property type="component" value="Unassembled WGS sequence"/>
</dbReference>
<dbReference type="EMBL" id="JAADJZ010000018">
    <property type="protein sequence ID" value="KAF2868858.1"/>
    <property type="molecule type" value="Genomic_DNA"/>
</dbReference>
<comment type="caution">
    <text evidence="2">The sequence shown here is derived from an EMBL/GenBank/DDBJ whole genome shotgun (WGS) entry which is preliminary data.</text>
</comment>
<feature type="compositionally biased region" description="Polar residues" evidence="1">
    <location>
        <begin position="161"/>
        <end position="179"/>
    </location>
</feature>
<sequence length="220" mass="24124">MLFVGQAGVRFWLNRARRRGAGVQTDQPRTVGGRCLGVVVCVGCESPEEIMTPELRSFPKFSSALLIGRPCPPRLYSPTTTTTNTSLHHHRDEYITTPSKTWLTTELSFEMRTPHPSFALFGHLARTAAASGPSTSTGITQDRQACRSRNTTTEADPARNPNASSHTNISPDTPSTTTFPRRHPPASDQHTGLPSPGLALRNLVLLQRYHSVPWPPFSNA</sequence>
<evidence type="ECO:0000313" key="2">
    <source>
        <dbReference type="EMBL" id="KAF2868858.1"/>
    </source>
</evidence>
<accession>A0A7C8M547</accession>
<feature type="region of interest" description="Disordered" evidence="1">
    <location>
        <begin position="129"/>
        <end position="195"/>
    </location>
</feature>
<feature type="compositionally biased region" description="Polar residues" evidence="1">
    <location>
        <begin position="132"/>
        <end position="154"/>
    </location>
</feature>
<proteinExistence type="predicted"/>
<gene>
    <name evidence="2" type="ORF">BDV95DRAFT_124868</name>
</gene>
<reference evidence="2 3" key="1">
    <citation type="submission" date="2020-01" db="EMBL/GenBank/DDBJ databases">
        <authorList>
            <consortium name="DOE Joint Genome Institute"/>
            <person name="Haridas S."/>
            <person name="Albert R."/>
            <person name="Binder M."/>
            <person name="Bloem J."/>
            <person name="Labutti K."/>
            <person name="Salamov A."/>
            <person name="Andreopoulos B."/>
            <person name="Baker S.E."/>
            <person name="Barry K."/>
            <person name="Bills G."/>
            <person name="Bluhm B.H."/>
            <person name="Cannon C."/>
            <person name="Castanera R."/>
            <person name="Culley D.E."/>
            <person name="Daum C."/>
            <person name="Ezra D."/>
            <person name="Gonzalez J.B."/>
            <person name="Henrissat B."/>
            <person name="Kuo A."/>
            <person name="Liang C."/>
            <person name="Lipzen A."/>
            <person name="Lutzoni F."/>
            <person name="Magnuson J."/>
            <person name="Mondo S."/>
            <person name="Nolan M."/>
            <person name="Ohm R."/>
            <person name="Pangilinan J."/>
            <person name="Park H.-J.H."/>
            <person name="Ramirez L."/>
            <person name="Alfaro M."/>
            <person name="Sun H."/>
            <person name="Tritt A."/>
            <person name="Yoshinaga Y."/>
            <person name="Zwiers L.-H.L."/>
            <person name="Turgeon B.G."/>
            <person name="Goodwin S.B."/>
            <person name="Spatafora J.W."/>
            <person name="Crous P.W."/>
            <person name="Grigoriev I.V."/>
        </authorList>
    </citation>
    <scope>NUCLEOTIDE SEQUENCE [LARGE SCALE GENOMIC DNA]</scope>
    <source>
        <strain evidence="2 3">CBS 611.86</strain>
    </source>
</reference>
<evidence type="ECO:0000313" key="3">
    <source>
        <dbReference type="Proteomes" id="UP000481861"/>
    </source>
</evidence>
<organism evidence="2 3">
    <name type="scientific">Massariosphaeria phaeospora</name>
    <dbReference type="NCBI Taxonomy" id="100035"/>
    <lineage>
        <taxon>Eukaryota</taxon>
        <taxon>Fungi</taxon>
        <taxon>Dikarya</taxon>
        <taxon>Ascomycota</taxon>
        <taxon>Pezizomycotina</taxon>
        <taxon>Dothideomycetes</taxon>
        <taxon>Pleosporomycetidae</taxon>
        <taxon>Pleosporales</taxon>
        <taxon>Pleosporales incertae sedis</taxon>
        <taxon>Massariosphaeria</taxon>
    </lineage>
</organism>